<sequence length="461" mass="52270">MNKKTIAILVAVILVVVAALAYPAVKNYMITKDPINHIMYSSVKTGEKTNVNATISVTTELDEKLAIEQGVFDYMSQDPEAMAKFVNSLLKKFEILYDVNMITEEGNDLFKMDAGLGINYSGKVLVDGKLYLKPWELGIKVPKLYKKSLYVDINEAMKAEGYDFNLNDIDIRAYLDLIKKEDDLYKAVVKNYQPYKQVIYDYLQGKVEKLDDNKVSLNVYGEEKEIKATKYKLNIDILDIYDVYADLLEIAKGDEAVKALVQARVKEFKELVVKNKDYEKFGLTEEEFNEGMKEIEDEIANNWDKGLEEVISEFKSISTKPELADLENFGSSYIIAIDKEHIIRQIEFDIKSQFINVKEVISYNAFDKDVKVDVAKEESDKVNLMNLENDDALAQELGQEVISNLASELLGGEAIETLISDIKAEAKVLPAEESEEIINNVDGMLNQMKMTLPFMLNGLGF</sequence>
<protein>
    <submittedName>
        <fullName evidence="1">Uncharacterized protein</fullName>
    </submittedName>
</protein>
<name>A0A1M6RLA4_PARC5</name>
<gene>
    <name evidence="1" type="ORF">SAMN02745912_03008</name>
</gene>
<dbReference type="AlphaFoldDB" id="A0A1M6RLA4"/>
<reference evidence="1 2" key="1">
    <citation type="submission" date="2016-11" db="EMBL/GenBank/DDBJ databases">
        <authorList>
            <person name="Jaros S."/>
            <person name="Januszkiewicz K."/>
            <person name="Wedrychowicz H."/>
        </authorList>
    </citation>
    <scope>NUCLEOTIDE SEQUENCE [LARGE SCALE GENOMIC DNA]</scope>
    <source>
        <strain evidence="1 2">DSM 15212</strain>
    </source>
</reference>
<accession>A0A1M6RLA4</accession>
<proteinExistence type="predicted"/>
<dbReference type="RefSeq" id="WP_073151844.1">
    <property type="nucleotide sequence ID" value="NZ_FRAG01000048.1"/>
</dbReference>
<dbReference type="Proteomes" id="UP000184465">
    <property type="component" value="Unassembled WGS sequence"/>
</dbReference>
<dbReference type="EMBL" id="FRAG01000048">
    <property type="protein sequence ID" value="SHK33243.1"/>
    <property type="molecule type" value="Genomic_DNA"/>
</dbReference>
<keyword evidence="2" id="KW-1185">Reference proteome</keyword>
<evidence type="ECO:0000313" key="1">
    <source>
        <dbReference type="EMBL" id="SHK33243.1"/>
    </source>
</evidence>
<evidence type="ECO:0000313" key="2">
    <source>
        <dbReference type="Proteomes" id="UP000184465"/>
    </source>
</evidence>
<organism evidence="1 2">
    <name type="scientific">Paramaledivibacter caminithermalis (strain DSM 15212 / CIP 107654 / DViRD3)</name>
    <name type="common">Clostridium caminithermale</name>
    <dbReference type="NCBI Taxonomy" id="1121301"/>
    <lineage>
        <taxon>Bacteria</taxon>
        <taxon>Bacillati</taxon>
        <taxon>Bacillota</taxon>
        <taxon>Clostridia</taxon>
        <taxon>Peptostreptococcales</taxon>
        <taxon>Caminicellaceae</taxon>
        <taxon>Paramaledivibacter</taxon>
    </lineage>
</organism>
<dbReference type="STRING" id="1121301.SAMN02745912_03008"/>
<dbReference type="OrthoDB" id="1948358at2"/>